<organism evidence="2 3">
    <name type="scientific">Favolaschia claudopus</name>
    <dbReference type="NCBI Taxonomy" id="2862362"/>
    <lineage>
        <taxon>Eukaryota</taxon>
        <taxon>Fungi</taxon>
        <taxon>Dikarya</taxon>
        <taxon>Basidiomycota</taxon>
        <taxon>Agaricomycotina</taxon>
        <taxon>Agaricomycetes</taxon>
        <taxon>Agaricomycetidae</taxon>
        <taxon>Agaricales</taxon>
        <taxon>Marasmiineae</taxon>
        <taxon>Mycenaceae</taxon>
        <taxon>Favolaschia</taxon>
    </lineage>
</organism>
<evidence type="ECO:0000313" key="3">
    <source>
        <dbReference type="Proteomes" id="UP001362999"/>
    </source>
</evidence>
<proteinExistence type="predicted"/>
<evidence type="ECO:0000256" key="1">
    <source>
        <dbReference type="SAM" id="MobiDB-lite"/>
    </source>
</evidence>
<comment type="caution">
    <text evidence="2">The sequence shown here is derived from an EMBL/GenBank/DDBJ whole genome shotgun (WGS) entry which is preliminary data.</text>
</comment>
<dbReference type="EMBL" id="JAWWNJ010000032">
    <property type="protein sequence ID" value="KAK7026201.1"/>
    <property type="molecule type" value="Genomic_DNA"/>
</dbReference>
<accession>A0AAW0BIJ5</accession>
<reference evidence="2 3" key="1">
    <citation type="journal article" date="2024" name="J Genomics">
        <title>Draft genome sequencing and assembly of Favolaschia claudopus CIRM-BRFM 2984 isolated from oak limbs.</title>
        <authorList>
            <person name="Navarro D."/>
            <person name="Drula E."/>
            <person name="Chaduli D."/>
            <person name="Cazenave R."/>
            <person name="Ahrendt S."/>
            <person name="Wang J."/>
            <person name="Lipzen A."/>
            <person name="Daum C."/>
            <person name="Barry K."/>
            <person name="Grigoriev I.V."/>
            <person name="Favel A."/>
            <person name="Rosso M.N."/>
            <person name="Martin F."/>
        </authorList>
    </citation>
    <scope>NUCLEOTIDE SEQUENCE [LARGE SCALE GENOMIC DNA]</scope>
    <source>
        <strain evidence="2 3">CIRM-BRFM 2984</strain>
    </source>
</reference>
<gene>
    <name evidence="2" type="ORF">R3P38DRAFT_2947733</name>
</gene>
<dbReference type="Proteomes" id="UP001362999">
    <property type="component" value="Unassembled WGS sequence"/>
</dbReference>
<name>A0AAW0BIJ5_9AGAR</name>
<feature type="region of interest" description="Disordered" evidence="1">
    <location>
        <begin position="241"/>
        <end position="260"/>
    </location>
</feature>
<protein>
    <submittedName>
        <fullName evidence="2">Uncharacterized protein</fullName>
    </submittedName>
</protein>
<feature type="region of interest" description="Disordered" evidence="1">
    <location>
        <begin position="196"/>
        <end position="217"/>
    </location>
</feature>
<keyword evidence="3" id="KW-1185">Reference proteome</keyword>
<evidence type="ECO:0000313" key="2">
    <source>
        <dbReference type="EMBL" id="KAK7026201.1"/>
    </source>
</evidence>
<dbReference type="AlphaFoldDB" id="A0AAW0BIJ5"/>
<sequence>MPNVRKRSRTTKTAQIHSKKDAAAIKYSHLSRPEVFAPALVQEPSSIVLITLLEAAKGTAGSSFPAPQKEATWNTVLSTPGYRKHLYLKGILEFDWTVVSVIFDLTEGLADGSPFRHTEFVTEALANEHVIRALLITSSPLADHLNVAASSLKVVWFTLLGAFHQETGGGEDFQDWILDVFEPLVRLAMKTYTEGGSPDSPIRTIEPTTCNPNRRHDGGELALLGRIRQYQLARRPIKLRRIPARPSTSDQEESDEDTKTLREIESVPVFCAQGSPAATKQLDQFLYTVGYVPSPPLILSHDLPH</sequence>